<proteinExistence type="predicted"/>
<dbReference type="InParanoid" id="Q2FU80"/>
<dbReference type="HOGENOM" id="CLU_034916_0_0_2"/>
<keyword evidence="2" id="KW-1185">Reference proteome</keyword>
<dbReference type="AlphaFoldDB" id="Q2FU80"/>
<protein>
    <submittedName>
        <fullName evidence="1">Spore coat assembly protein-like protein</fullName>
    </submittedName>
</protein>
<evidence type="ECO:0000313" key="1">
    <source>
        <dbReference type="EMBL" id="ABD42514.1"/>
    </source>
</evidence>
<reference evidence="2" key="1">
    <citation type="journal article" date="2016" name="Stand. Genomic Sci.">
        <title>Complete genome sequence of Methanospirillum hungatei type strain JF1.</title>
        <authorList>
            <person name="Gunsalus R.P."/>
            <person name="Cook L.E."/>
            <person name="Crable B."/>
            <person name="Rohlin L."/>
            <person name="McDonald E."/>
            <person name="Mouttaki H."/>
            <person name="Sieber J.R."/>
            <person name="Poweleit N."/>
            <person name="Zhou H."/>
            <person name="Lapidus A.L."/>
            <person name="Daligault H.E."/>
            <person name="Land M."/>
            <person name="Gilna P."/>
            <person name="Ivanova N."/>
            <person name="Kyrpides N."/>
            <person name="Culley D.E."/>
            <person name="McInerney M.J."/>
        </authorList>
    </citation>
    <scope>NUCLEOTIDE SEQUENCE [LARGE SCALE GENOMIC DNA]</scope>
    <source>
        <strain evidence="2">ATCC 27890 / DSM 864 / NBRC 100397 / JF-1</strain>
    </source>
</reference>
<dbReference type="EnsemblBacteria" id="ABD42514">
    <property type="protein sequence ID" value="ABD42514"/>
    <property type="gene ID" value="Mhun_2822"/>
</dbReference>
<dbReference type="eggNOG" id="arCOG07654">
    <property type="taxonomic scope" value="Archaea"/>
</dbReference>
<gene>
    <name evidence="1" type="ordered locus">Mhun_2822</name>
</gene>
<evidence type="ECO:0000313" key="2">
    <source>
        <dbReference type="Proteomes" id="UP000001941"/>
    </source>
</evidence>
<accession>Q2FU80</accession>
<dbReference type="Pfam" id="PF08757">
    <property type="entry name" value="CotH"/>
    <property type="match status" value="2"/>
</dbReference>
<dbReference type="EMBL" id="CP000254">
    <property type="protein sequence ID" value="ABD42514.1"/>
    <property type="molecule type" value="Genomic_DNA"/>
</dbReference>
<dbReference type="Proteomes" id="UP000001941">
    <property type="component" value="Chromosome"/>
</dbReference>
<name>Q2FU80_METHJ</name>
<organism evidence="1 2">
    <name type="scientific">Methanospirillum hungatei JF-1 (strain ATCC 27890 / DSM 864 / NBRC 100397 / JF-1)</name>
    <dbReference type="NCBI Taxonomy" id="323259"/>
    <lineage>
        <taxon>Archaea</taxon>
        <taxon>Methanobacteriati</taxon>
        <taxon>Methanobacteriota</taxon>
        <taxon>Stenosarchaea group</taxon>
        <taxon>Methanomicrobia</taxon>
        <taxon>Methanomicrobiales</taxon>
        <taxon>Methanospirillaceae</taxon>
        <taxon>Methanospirillum</taxon>
    </lineage>
</organism>
<dbReference type="PANTHER" id="PTHR40050:SF1">
    <property type="entry name" value="INNER SPORE COAT PROTEIN H"/>
    <property type="match status" value="1"/>
</dbReference>
<dbReference type="PANTHER" id="PTHR40050">
    <property type="entry name" value="INNER SPORE COAT PROTEIN H"/>
    <property type="match status" value="1"/>
</dbReference>
<dbReference type="STRING" id="323259.Mhun_2822"/>
<dbReference type="KEGG" id="mhu:Mhun_2822"/>
<dbReference type="InterPro" id="IPR014867">
    <property type="entry name" value="Spore_coat_CotH_CotH2/3/7"/>
</dbReference>
<sequence length="567" mass="63487">MTIMTQISFSTKIFALILVAICLLLLQPGSADVNESLHLLASDSAPDYDTVFPDDEIREINITISPESWTEMQEDMTAKYGEFGGGSMPGPGKRGGPGENMPDVNRSAGMNMPKPPGENGPGFLNQEDPVYVPATISFQNETWDHVGIRYKGVNSLMTAWSEGIGKISLKVDMDHYEDEFPETKNQNFFGFKELNLQSGMSDVSVIREKLAPEIFQDAGVIAPETAFYKVFIDKGDGFEYFGLYTLVESIDDTVIKTQFSNGTGNLYKPEEEGATFAFGKLNLSHFEKKTNEDEGDYSDIEQLYTILHSETRTENPENWRSDLESILNVTEFLTWLATNTLIKNWDTYGGNARNYYLYNNPDTGTFSWIPWDNNYAFMEGMGKNFGDGGSAEMNKTPGFGFAPPEGMNMTFPEMKGPGHEWGPDGMNNPNQPGFMPPGGMNMTMSGMDGQFGPGMGMGSSVSFSMENVTERWPLIRYLMDDQEYHALYVQILKRVAETSFDPEKMEEICDQYHDIIASSVIGPDGEREGYTYLTNESDFDAAFEEMKAHIRSQYEKAIEYVESQSDT</sequence>